<keyword evidence="5 9" id="KW-0238">DNA-binding</keyword>
<evidence type="ECO:0000256" key="2">
    <source>
        <dbReference type="ARBA" id="ARBA00022553"/>
    </source>
</evidence>
<evidence type="ECO:0000256" key="3">
    <source>
        <dbReference type="ARBA" id="ARBA00023012"/>
    </source>
</evidence>
<dbReference type="SUPFAM" id="SSF52172">
    <property type="entry name" value="CheY-like"/>
    <property type="match status" value="1"/>
</dbReference>
<dbReference type="Gene3D" id="6.10.250.690">
    <property type="match status" value="1"/>
</dbReference>
<dbReference type="AlphaFoldDB" id="A0A2S8R6M1"/>
<evidence type="ECO:0000256" key="4">
    <source>
        <dbReference type="ARBA" id="ARBA00023015"/>
    </source>
</evidence>
<name>A0A2S8R6M1_9FIRM</name>
<dbReference type="Gene3D" id="1.10.10.10">
    <property type="entry name" value="Winged helix-like DNA-binding domain superfamily/Winged helix DNA-binding domain"/>
    <property type="match status" value="1"/>
</dbReference>
<dbReference type="GO" id="GO:0000156">
    <property type="term" value="F:phosphorelay response regulator activity"/>
    <property type="evidence" value="ECO:0007669"/>
    <property type="project" value="TreeGrafter"/>
</dbReference>
<protein>
    <recommendedName>
        <fullName evidence="1">Stage 0 sporulation protein A homolog</fullName>
    </recommendedName>
</protein>
<dbReference type="InterPro" id="IPR036388">
    <property type="entry name" value="WH-like_DNA-bd_sf"/>
</dbReference>
<evidence type="ECO:0000259" key="11">
    <source>
        <dbReference type="PROSITE" id="PS51755"/>
    </source>
</evidence>
<feature type="modified residue" description="4-aspartylphosphate" evidence="8">
    <location>
        <position position="54"/>
    </location>
</feature>
<dbReference type="SMART" id="SM00862">
    <property type="entry name" value="Trans_reg_C"/>
    <property type="match status" value="1"/>
</dbReference>
<dbReference type="GO" id="GO:0000976">
    <property type="term" value="F:transcription cis-regulatory region binding"/>
    <property type="evidence" value="ECO:0007669"/>
    <property type="project" value="TreeGrafter"/>
</dbReference>
<dbReference type="InterPro" id="IPR001867">
    <property type="entry name" value="OmpR/PhoB-type_DNA-bd"/>
</dbReference>
<dbReference type="OrthoDB" id="9790442at2"/>
<gene>
    <name evidence="12" type="ORF">B9R14_00725</name>
</gene>
<reference evidence="12 13" key="1">
    <citation type="journal article" date="2018" name="Syst. Appl. Microbiol.">
        <title>Characterization and high-quality draft genome sequence of Herbivorax saccincola A7, an anaerobic, alkaliphilic, thermophilic, cellulolytic, and xylanolytic bacterium.</title>
        <authorList>
            <person name="Aikawa S."/>
            <person name="Baramee S."/>
            <person name="Sermsathanaswadi J."/>
            <person name="Thianheng P."/>
            <person name="Tachaapaikoon C."/>
            <person name="Shikata A."/>
            <person name="Waeonukul R."/>
            <person name="Pason P."/>
            <person name="Ratanakhanokchai K."/>
            <person name="Kosugi A."/>
        </authorList>
    </citation>
    <scope>NUCLEOTIDE SEQUENCE [LARGE SCALE GENOMIC DNA]</scope>
    <source>
        <strain evidence="12 13">A7</strain>
    </source>
</reference>
<dbReference type="Pfam" id="PF00486">
    <property type="entry name" value="Trans_reg_C"/>
    <property type="match status" value="1"/>
</dbReference>
<dbReference type="FunFam" id="1.10.10.10:FF:000018">
    <property type="entry name" value="DNA-binding response regulator ResD"/>
    <property type="match status" value="1"/>
</dbReference>
<evidence type="ECO:0000313" key="13">
    <source>
        <dbReference type="Proteomes" id="UP000239720"/>
    </source>
</evidence>
<evidence type="ECO:0000313" key="12">
    <source>
        <dbReference type="EMBL" id="PQQ65441.1"/>
    </source>
</evidence>
<dbReference type="InterPro" id="IPR011006">
    <property type="entry name" value="CheY-like_superfamily"/>
</dbReference>
<dbReference type="InterPro" id="IPR001789">
    <property type="entry name" value="Sig_transdc_resp-reg_receiver"/>
</dbReference>
<dbReference type="FunFam" id="3.40.50.2300:FF:000001">
    <property type="entry name" value="DNA-binding response regulator PhoB"/>
    <property type="match status" value="1"/>
</dbReference>
<dbReference type="InterPro" id="IPR039420">
    <property type="entry name" value="WalR-like"/>
</dbReference>
<dbReference type="CDD" id="cd00383">
    <property type="entry name" value="trans_reg_C"/>
    <property type="match status" value="1"/>
</dbReference>
<dbReference type="InterPro" id="IPR016032">
    <property type="entry name" value="Sig_transdc_resp-reg_C-effctor"/>
</dbReference>
<dbReference type="GO" id="GO:0005829">
    <property type="term" value="C:cytosol"/>
    <property type="evidence" value="ECO:0007669"/>
    <property type="project" value="TreeGrafter"/>
</dbReference>
<keyword evidence="3" id="KW-0902">Two-component regulatory system</keyword>
<evidence type="ECO:0000256" key="1">
    <source>
        <dbReference type="ARBA" id="ARBA00018672"/>
    </source>
</evidence>
<keyword evidence="4" id="KW-0805">Transcription regulation</keyword>
<feature type="DNA-binding region" description="OmpR/PhoB-type" evidence="9">
    <location>
        <begin position="132"/>
        <end position="231"/>
    </location>
</feature>
<dbReference type="PANTHER" id="PTHR48111:SF73">
    <property type="entry name" value="ALKALINE PHOSPHATASE SYNTHESIS TRANSCRIPTIONAL REGULATORY PROTEIN PHOP"/>
    <property type="match status" value="1"/>
</dbReference>
<feature type="domain" description="Response regulatory" evidence="10">
    <location>
        <begin position="5"/>
        <end position="121"/>
    </location>
</feature>
<dbReference type="GO" id="GO:0006355">
    <property type="term" value="P:regulation of DNA-templated transcription"/>
    <property type="evidence" value="ECO:0007669"/>
    <property type="project" value="InterPro"/>
</dbReference>
<dbReference type="Proteomes" id="UP000239720">
    <property type="component" value="Unassembled WGS sequence"/>
</dbReference>
<evidence type="ECO:0000256" key="5">
    <source>
        <dbReference type="ARBA" id="ARBA00023125"/>
    </source>
</evidence>
<sequence length="234" mass="27290">MIERTIFLVEDEKHIQELVKFNLEERGYKVSVFENGRDLLNECKNRVPDLFILDIMLPGIDGFEICKRLRKDVRLEKIPVIMLTAKSDEFDKVFGLEIGADDYITKPFSIRELVAIIKAIFRRTDSSESGSDEVVKAGDIIVDFARREVAKSGNILELSYKEFEILKLLMLNRGKVLSRDMILEKVWGFDYYGETRTVDVHIRHLRQKIEDDDNQPFYIETVRGIGYKFTDRKG</sequence>
<comment type="caution">
    <text evidence="12">The sequence shown here is derived from an EMBL/GenBank/DDBJ whole genome shotgun (WGS) entry which is preliminary data.</text>
</comment>
<dbReference type="Pfam" id="PF00072">
    <property type="entry name" value="Response_reg"/>
    <property type="match status" value="1"/>
</dbReference>
<evidence type="ECO:0000256" key="7">
    <source>
        <dbReference type="ARBA" id="ARBA00024867"/>
    </source>
</evidence>
<keyword evidence="2 8" id="KW-0597">Phosphoprotein</keyword>
<evidence type="ECO:0000256" key="9">
    <source>
        <dbReference type="PROSITE-ProRule" id="PRU01091"/>
    </source>
</evidence>
<dbReference type="SMART" id="SM00448">
    <property type="entry name" value="REC"/>
    <property type="match status" value="1"/>
</dbReference>
<dbReference type="PROSITE" id="PS51755">
    <property type="entry name" value="OMPR_PHOB"/>
    <property type="match status" value="1"/>
</dbReference>
<dbReference type="EMBL" id="NEMB01000003">
    <property type="protein sequence ID" value="PQQ65441.1"/>
    <property type="molecule type" value="Genomic_DNA"/>
</dbReference>
<organism evidence="12 13">
    <name type="scientific">Acetivibrio saccincola</name>
    <dbReference type="NCBI Taxonomy" id="1677857"/>
    <lineage>
        <taxon>Bacteria</taxon>
        <taxon>Bacillati</taxon>
        <taxon>Bacillota</taxon>
        <taxon>Clostridia</taxon>
        <taxon>Eubacteriales</taxon>
        <taxon>Oscillospiraceae</taxon>
        <taxon>Acetivibrio</taxon>
    </lineage>
</organism>
<feature type="domain" description="OmpR/PhoB-type" evidence="11">
    <location>
        <begin position="132"/>
        <end position="231"/>
    </location>
</feature>
<evidence type="ECO:0000259" key="10">
    <source>
        <dbReference type="PROSITE" id="PS50110"/>
    </source>
</evidence>
<comment type="function">
    <text evidence="7">May play the central regulatory role in sporulation. It may be an element of the effector pathway responsible for the activation of sporulation genes in response to nutritional stress. Spo0A may act in concert with spo0H (a sigma factor) to control the expression of some genes that are critical to the sporulation process.</text>
</comment>
<dbReference type="RefSeq" id="WP_105367374.1">
    <property type="nucleotide sequence ID" value="NZ_NEMB01000003.1"/>
</dbReference>
<dbReference type="GO" id="GO:0032993">
    <property type="term" value="C:protein-DNA complex"/>
    <property type="evidence" value="ECO:0007669"/>
    <property type="project" value="TreeGrafter"/>
</dbReference>
<accession>A0A2S8R6M1</accession>
<keyword evidence="6" id="KW-0804">Transcription</keyword>
<evidence type="ECO:0000256" key="6">
    <source>
        <dbReference type="ARBA" id="ARBA00023163"/>
    </source>
</evidence>
<dbReference type="Gene3D" id="3.40.50.2300">
    <property type="match status" value="1"/>
</dbReference>
<dbReference type="PROSITE" id="PS50110">
    <property type="entry name" value="RESPONSE_REGULATORY"/>
    <property type="match status" value="1"/>
</dbReference>
<dbReference type="SUPFAM" id="SSF46894">
    <property type="entry name" value="C-terminal effector domain of the bipartite response regulators"/>
    <property type="match status" value="1"/>
</dbReference>
<evidence type="ECO:0000256" key="8">
    <source>
        <dbReference type="PROSITE-ProRule" id="PRU00169"/>
    </source>
</evidence>
<proteinExistence type="predicted"/>
<dbReference type="PANTHER" id="PTHR48111">
    <property type="entry name" value="REGULATOR OF RPOS"/>
    <property type="match status" value="1"/>
</dbReference>